<evidence type="ECO:0000313" key="2">
    <source>
        <dbReference type="Proteomes" id="UP000239895"/>
    </source>
</evidence>
<comment type="caution">
    <text evidence="1">The sequence shown here is derived from an EMBL/GenBank/DDBJ whole genome shotgun (WGS) entry which is preliminary data.</text>
</comment>
<organism evidence="1 2">
    <name type="scientific">Isoptericola halotolerans</name>
    <dbReference type="NCBI Taxonomy" id="300560"/>
    <lineage>
        <taxon>Bacteria</taxon>
        <taxon>Bacillati</taxon>
        <taxon>Actinomycetota</taxon>
        <taxon>Actinomycetes</taxon>
        <taxon>Micrococcales</taxon>
        <taxon>Promicromonosporaceae</taxon>
        <taxon>Isoptericola</taxon>
    </lineage>
</organism>
<dbReference type="EMBL" id="PVTX01000002">
    <property type="protein sequence ID" value="PRZ08629.1"/>
    <property type="molecule type" value="Genomic_DNA"/>
</dbReference>
<evidence type="ECO:0000313" key="1">
    <source>
        <dbReference type="EMBL" id="PRZ08629.1"/>
    </source>
</evidence>
<reference evidence="1 2" key="1">
    <citation type="submission" date="2018-03" db="EMBL/GenBank/DDBJ databases">
        <title>Comparative analysis of microorganisms from saline springs in Andes Mountain Range, Colombia.</title>
        <authorList>
            <person name="Rubin E."/>
        </authorList>
    </citation>
    <scope>NUCLEOTIDE SEQUENCE [LARGE SCALE GENOMIC DNA]</scope>
    <source>
        <strain evidence="1 2">CG 23</strain>
    </source>
</reference>
<protein>
    <submittedName>
        <fullName evidence="1">Transcriptional regulator, AbiEi antitoxin, Type IV TA system</fullName>
    </submittedName>
</protein>
<keyword evidence="2" id="KW-1185">Reference proteome</keyword>
<dbReference type="RefSeq" id="WP_106265506.1">
    <property type="nucleotide sequence ID" value="NZ_PVTX01000002.1"/>
</dbReference>
<gene>
    <name evidence="1" type="ORF">BCL65_102171</name>
</gene>
<accession>A0ABX5EGM0</accession>
<proteinExistence type="predicted"/>
<dbReference type="Proteomes" id="UP000239895">
    <property type="component" value="Unassembled WGS sequence"/>
</dbReference>
<name>A0ABX5EGM0_9MICO</name>
<dbReference type="Gene3D" id="3.40.960.10">
    <property type="entry name" value="VSR Endonuclease"/>
    <property type="match status" value="1"/>
</dbReference>
<sequence>MNEEIHTAAIRRITRILATMRAPGSPVRAMHSANRAEAPAPPPALDITHTDGEALSRHVAQGRIERLGRSLYIERRDATAGGDHEQYEQSILREVRRVLENGCGSAWFSHSTAALLHGAWTYRMPRLVHVTHAVNPHVDSDEASIVRRHHTSLPQRDRDQVGGVPVTTKERTLVDCVRTLPTAAALVVCDSLFRGGADPREVDRLMSTSKGKRGIVQARRILELCDPRAGSPGESVARLAAVDAGLPRPECQIEAPTRSGSYYVDLGWEDLKVAVEFDGDVKYSGGEYGDPEAARRAELARQRALEREGWIVIRVRWEDLADLDELGARVRAAYWAALWRRRAA</sequence>